<comment type="caution">
    <text evidence="6">The sequence shown here is derived from an EMBL/GenBank/DDBJ whole genome shotgun (WGS) entry which is preliminary data.</text>
</comment>
<dbReference type="SUPFAM" id="SSF46785">
    <property type="entry name" value="Winged helix' DNA-binding domain"/>
    <property type="match status" value="1"/>
</dbReference>
<keyword evidence="3" id="KW-0238">DNA-binding</keyword>
<evidence type="ECO:0000256" key="4">
    <source>
        <dbReference type="ARBA" id="ARBA00023163"/>
    </source>
</evidence>
<dbReference type="GO" id="GO:0006950">
    <property type="term" value="P:response to stress"/>
    <property type="evidence" value="ECO:0007669"/>
    <property type="project" value="TreeGrafter"/>
</dbReference>
<evidence type="ECO:0000313" key="6">
    <source>
        <dbReference type="EMBL" id="EFV11651.1"/>
    </source>
</evidence>
<keyword evidence="2" id="KW-0805">Transcription regulation</keyword>
<dbReference type="InterPro" id="IPR023187">
    <property type="entry name" value="Tscrpt_reg_MarR-type_CS"/>
</dbReference>
<dbReference type="SMART" id="SM00347">
    <property type="entry name" value="HTH_MARR"/>
    <property type="match status" value="1"/>
</dbReference>
<dbReference type="STRING" id="679197.HMPREF9336_03495"/>
<accession>E5XVH3</accession>
<reference evidence="6 7" key="1">
    <citation type="journal article" date="2011" name="Stand. Genomic Sci.">
        <title>High quality draft genome sequence of Segniliparus rugosus CDC 945(T)= (ATCC BAA-974(T)).</title>
        <authorList>
            <person name="Earl A.M."/>
            <person name="Desjardins C.A."/>
            <person name="Fitzgerald M.G."/>
            <person name="Arachchi H.M."/>
            <person name="Zeng Q."/>
            <person name="Mehta T."/>
            <person name="Griggs A."/>
            <person name="Birren B.W."/>
            <person name="Toney N.C."/>
            <person name="Carr J."/>
            <person name="Posey J."/>
            <person name="Butler W.R."/>
        </authorList>
    </citation>
    <scope>NUCLEOTIDE SEQUENCE [LARGE SCALE GENOMIC DNA]</scope>
    <source>
        <strain evidence="7">ATCC BAA-974 / DSM 45345 / CCUG 50838 / CIP 108380 / JCM 13579 / CDC 945</strain>
    </source>
</reference>
<dbReference type="RefSeq" id="WP_007472586.1">
    <property type="nucleotide sequence ID" value="NZ_KI391953.1"/>
</dbReference>
<dbReference type="Proteomes" id="UP000004816">
    <property type="component" value="Unassembled WGS sequence"/>
</dbReference>
<dbReference type="InterPro" id="IPR039422">
    <property type="entry name" value="MarR/SlyA-like"/>
</dbReference>
<comment type="subcellular location">
    <subcellularLocation>
        <location evidence="1">Cytoplasm</location>
    </subcellularLocation>
</comment>
<evidence type="ECO:0000256" key="1">
    <source>
        <dbReference type="ARBA" id="ARBA00004496"/>
    </source>
</evidence>
<dbReference type="HOGENOM" id="CLU_083287_3_0_11"/>
<protein>
    <recommendedName>
        <fullName evidence="5">HTH marR-type domain-containing protein</fullName>
    </recommendedName>
</protein>
<dbReference type="InterPro" id="IPR000835">
    <property type="entry name" value="HTH_MarR-typ"/>
</dbReference>
<dbReference type="GO" id="GO:0005737">
    <property type="term" value="C:cytoplasm"/>
    <property type="evidence" value="ECO:0007669"/>
    <property type="project" value="UniProtKB-SubCell"/>
</dbReference>
<dbReference type="AlphaFoldDB" id="E5XVH3"/>
<sequence>MQRGAYAVAGPAAQPGRIEALRIGAQLCFALYSTTRSMTASYRPYLEEMGLTYPQYLVLLVLWEHDELTVKELGQTMRLDYGTVSPLTQRLEASGLVERRQSAHDGRVTVLRATEASLALQPKALAMIESILAGLGYEIDEIISLRNQLKDYRSRLDKVAGREDSAPDSAPVER</sequence>
<dbReference type="PROSITE" id="PS01117">
    <property type="entry name" value="HTH_MARR_1"/>
    <property type="match status" value="1"/>
</dbReference>
<evidence type="ECO:0000256" key="3">
    <source>
        <dbReference type="ARBA" id="ARBA00023125"/>
    </source>
</evidence>
<dbReference type="Gene3D" id="1.10.10.10">
    <property type="entry name" value="Winged helix-like DNA-binding domain superfamily/Winged helix DNA-binding domain"/>
    <property type="match status" value="1"/>
</dbReference>
<dbReference type="GO" id="GO:0003700">
    <property type="term" value="F:DNA-binding transcription factor activity"/>
    <property type="evidence" value="ECO:0007669"/>
    <property type="project" value="InterPro"/>
</dbReference>
<dbReference type="PANTHER" id="PTHR33164">
    <property type="entry name" value="TRANSCRIPTIONAL REGULATOR, MARR FAMILY"/>
    <property type="match status" value="1"/>
</dbReference>
<evidence type="ECO:0000313" key="7">
    <source>
        <dbReference type="Proteomes" id="UP000004816"/>
    </source>
</evidence>
<keyword evidence="7" id="KW-1185">Reference proteome</keyword>
<dbReference type="GO" id="GO:0003677">
    <property type="term" value="F:DNA binding"/>
    <property type="evidence" value="ECO:0007669"/>
    <property type="project" value="UniProtKB-KW"/>
</dbReference>
<evidence type="ECO:0000256" key="2">
    <source>
        <dbReference type="ARBA" id="ARBA00023015"/>
    </source>
</evidence>
<gene>
    <name evidence="6" type="ORF">HMPREF9336_03495</name>
</gene>
<dbReference type="PROSITE" id="PS50995">
    <property type="entry name" value="HTH_MARR_2"/>
    <property type="match status" value="1"/>
</dbReference>
<feature type="domain" description="HTH marR-type" evidence="5">
    <location>
        <begin position="24"/>
        <end position="154"/>
    </location>
</feature>
<dbReference type="eggNOG" id="COG1846">
    <property type="taxonomic scope" value="Bacteria"/>
</dbReference>
<dbReference type="PANTHER" id="PTHR33164:SF5">
    <property type="entry name" value="ORGANIC HYDROPEROXIDE RESISTANCE TRANSCRIPTIONAL REGULATOR"/>
    <property type="match status" value="1"/>
</dbReference>
<keyword evidence="4" id="KW-0804">Transcription</keyword>
<proteinExistence type="predicted"/>
<dbReference type="InterPro" id="IPR036390">
    <property type="entry name" value="WH_DNA-bd_sf"/>
</dbReference>
<dbReference type="EMBL" id="ACZI02000002">
    <property type="protein sequence ID" value="EFV11651.1"/>
    <property type="molecule type" value="Genomic_DNA"/>
</dbReference>
<dbReference type="Pfam" id="PF12802">
    <property type="entry name" value="MarR_2"/>
    <property type="match status" value="1"/>
</dbReference>
<dbReference type="InterPro" id="IPR036388">
    <property type="entry name" value="WH-like_DNA-bd_sf"/>
</dbReference>
<organism evidence="6 7">
    <name type="scientific">Segniliparus rugosus (strain ATCC BAA-974 / DSM 45345 / CCUG 50838 / CIP 108380 / JCM 13579 / CDC 945)</name>
    <dbReference type="NCBI Taxonomy" id="679197"/>
    <lineage>
        <taxon>Bacteria</taxon>
        <taxon>Bacillati</taxon>
        <taxon>Actinomycetota</taxon>
        <taxon>Actinomycetes</taxon>
        <taxon>Mycobacteriales</taxon>
        <taxon>Segniliparaceae</taxon>
        <taxon>Segniliparus</taxon>
    </lineage>
</organism>
<name>E5XVH3_SEGRC</name>
<evidence type="ECO:0000259" key="5">
    <source>
        <dbReference type="PROSITE" id="PS50995"/>
    </source>
</evidence>